<evidence type="ECO:0000259" key="9">
    <source>
        <dbReference type="PROSITE" id="PS50110"/>
    </source>
</evidence>
<evidence type="ECO:0000256" key="1">
    <source>
        <dbReference type="ARBA" id="ARBA00000085"/>
    </source>
</evidence>
<dbReference type="SMART" id="SM00448">
    <property type="entry name" value="REC"/>
    <property type="match status" value="1"/>
</dbReference>
<reference evidence="12 13" key="1">
    <citation type="submission" date="2019-01" db="EMBL/GenBank/DDBJ databases">
        <authorList>
            <person name="Zhang S."/>
        </authorList>
    </citation>
    <scope>NUCLEOTIDE SEQUENCE [LARGE SCALE GENOMIC DNA]</scope>
    <source>
        <strain evidence="12 13">1626</strain>
    </source>
</reference>
<evidence type="ECO:0000256" key="6">
    <source>
        <dbReference type="PROSITE-ProRule" id="PRU00169"/>
    </source>
</evidence>
<dbReference type="InterPro" id="IPR003594">
    <property type="entry name" value="HATPase_dom"/>
</dbReference>
<dbReference type="InterPro" id="IPR013655">
    <property type="entry name" value="PAS_fold_3"/>
</dbReference>
<dbReference type="SMART" id="SM00086">
    <property type="entry name" value="PAC"/>
    <property type="match status" value="1"/>
</dbReference>
<dbReference type="InterPro" id="IPR013656">
    <property type="entry name" value="PAS_4"/>
</dbReference>
<dbReference type="SUPFAM" id="SSF55874">
    <property type="entry name" value="ATPase domain of HSP90 chaperone/DNA topoisomerase II/histidine kinase"/>
    <property type="match status" value="1"/>
</dbReference>
<protein>
    <recommendedName>
        <fullName evidence="2">histidine kinase</fullName>
        <ecNumber evidence="2">2.7.13.3</ecNumber>
    </recommendedName>
</protein>
<dbReference type="InterPro" id="IPR035965">
    <property type="entry name" value="PAS-like_dom_sf"/>
</dbReference>
<comment type="caution">
    <text evidence="12">The sequence shown here is derived from an EMBL/GenBank/DDBJ whole genome shotgun (WGS) entry which is preliminary data.</text>
</comment>
<evidence type="ECO:0000259" key="8">
    <source>
        <dbReference type="PROSITE" id="PS50109"/>
    </source>
</evidence>
<dbReference type="InterPro" id="IPR001610">
    <property type="entry name" value="PAC"/>
</dbReference>
<dbReference type="InterPro" id="IPR000700">
    <property type="entry name" value="PAS-assoc_C"/>
</dbReference>
<dbReference type="Pfam" id="PF08447">
    <property type="entry name" value="PAS_3"/>
    <property type="match status" value="1"/>
</dbReference>
<feature type="modified residue" description="4-aspartylphosphate" evidence="6">
    <location>
        <position position="632"/>
    </location>
</feature>
<dbReference type="CDD" id="cd00082">
    <property type="entry name" value="HisKA"/>
    <property type="match status" value="1"/>
</dbReference>
<dbReference type="EC" id="2.7.13.3" evidence="2"/>
<comment type="catalytic activity">
    <reaction evidence="1">
        <text>ATP + protein L-histidine = ADP + protein N-phospho-L-histidine.</text>
        <dbReference type="EC" id="2.7.13.3"/>
    </reaction>
</comment>
<evidence type="ECO:0000256" key="4">
    <source>
        <dbReference type="ARBA" id="ARBA00022679"/>
    </source>
</evidence>
<evidence type="ECO:0000259" key="11">
    <source>
        <dbReference type="PROSITE" id="PS50113"/>
    </source>
</evidence>
<evidence type="ECO:0000313" key="12">
    <source>
        <dbReference type="EMBL" id="TKS54956.1"/>
    </source>
</evidence>
<name>A0A4Z1R7N0_9GAMM</name>
<gene>
    <name evidence="12" type="ORF">E4582_09415</name>
</gene>
<dbReference type="InterPro" id="IPR036890">
    <property type="entry name" value="HATPase_C_sf"/>
</dbReference>
<dbReference type="PANTHER" id="PTHR43547:SF2">
    <property type="entry name" value="HYBRID SIGNAL TRANSDUCTION HISTIDINE KINASE C"/>
    <property type="match status" value="1"/>
</dbReference>
<feature type="domain" description="Histidine kinase" evidence="8">
    <location>
        <begin position="345"/>
        <end position="562"/>
    </location>
</feature>
<dbReference type="SMART" id="SM00091">
    <property type="entry name" value="PAS"/>
    <property type="match status" value="2"/>
</dbReference>
<dbReference type="PANTHER" id="PTHR43547">
    <property type="entry name" value="TWO-COMPONENT HISTIDINE KINASE"/>
    <property type="match status" value="1"/>
</dbReference>
<dbReference type="InterPro" id="IPR001789">
    <property type="entry name" value="Sig_transdc_resp-reg_receiver"/>
</dbReference>
<dbReference type="PROSITE" id="PS50113">
    <property type="entry name" value="PAC"/>
    <property type="match status" value="1"/>
</dbReference>
<dbReference type="Pfam" id="PF08448">
    <property type="entry name" value="PAS_4"/>
    <property type="match status" value="1"/>
</dbReference>
<feature type="region of interest" description="Disordered" evidence="7">
    <location>
        <begin position="1"/>
        <end position="50"/>
    </location>
</feature>
<dbReference type="FunFam" id="3.30.450.20:FF:000099">
    <property type="entry name" value="Sensory box sensor histidine kinase"/>
    <property type="match status" value="1"/>
</dbReference>
<keyword evidence="13" id="KW-1185">Reference proteome</keyword>
<evidence type="ECO:0000313" key="13">
    <source>
        <dbReference type="Proteomes" id="UP000298681"/>
    </source>
</evidence>
<dbReference type="SMART" id="SM00388">
    <property type="entry name" value="HisKA"/>
    <property type="match status" value="1"/>
</dbReference>
<feature type="domain" description="Response regulatory" evidence="9">
    <location>
        <begin position="583"/>
        <end position="699"/>
    </location>
</feature>
<dbReference type="Pfam" id="PF02518">
    <property type="entry name" value="HATPase_c"/>
    <property type="match status" value="1"/>
</dbReference>
<proteinExistence type="predicted"/>
<dbReference type="Gene3D" id="3.30.565.10">
    <property type="entry name" value="Histidine kinase-like ATPase, C-terminal domain"/>
    <property type="match status" value="1"/>
</dbReference>
<dbReference type="CDD" id="cd00130">
    <property type="entry name" value="PAS"/>
    <property type="match status" value="1"/>
</dbReference>
<keyword evidence="5" id="KW-0418">Kinase</keyword>
<organism evidence="12 13">
    <name type="scientific">Luteimonas yindakuii</name>
    <dbReference type="NCBI Taxonomy" id="2565782"/>
    <lineage>
        <taxon>Bacteria</taxon>
        <taxon>Pseudomonadati</taxon>
        <taxon>Pseudomonadota</taxon>
        <taxon>Gammaproteobacteria</taxon>
        <taxon>Lysobacterales</taxon>
        <taxon>Lysobacteraceae</taxon>
        <taxon>Luteimonas</taxon>
    </lineage>
</organism>
<dbReference type="Gene3D" id="3.40.50.2300">
    <property type="match status" value="1"/>
</dbReference>
<feature type="domain" description="PAC" evidence="11">
    <location>
        <begin position="162"/>
        <end position="214"/>
    </location>
</feature>
<dbReference type="Proteomes" id="UP000298681">
    <property type="component" value="Unassembled WGS sequence"/>
</dbReference>
<dbReference type="AlphaFoldDB" id="A0A4Z1R7N0"/>
<dbReference type="SUPFAM" id="SSF47384">
    <property type="entry name" value="Homodimeric domain of signal transducing histidine kinase"/>
    <property type="match status" value="1"/>
</dbReference>
<dbReference type="Gene3D" id="3.30.450.20">
    <property type="entry name" value="PAS domain"/>
    <property type="match status" value="2"/>
</dbReference>
<evidence type="ECO:0000256" key="2">
    <source>
        <dbReference type="ARBA" id="ARBA00012438"/>
    </source>
</evidence>
<dbReference type="Pfam" id="PF00072">
    <property type="entry name" value="Response_reg"/>
    <property type="match status" value="1"/>
</dbReference>
<dbReference type="GO" id="GO:0005886">
    <property type="term" value="C:plasma membrane"/>
    <property type="evidence" value="ECO:0007669"/>
    <property type="project" value="UniProtKB-ARBA"/>
</dbReference>
<dbReference type="PRINTS" id="PR00344">
    <property type="entry name" value="BCTRLSENSOR"/>
</dbReference>
<dbReference type="SMART" id="SM00387">
    <property type="entry name" value="HATPase_c"/>
    <property type="match status" value="1"/>
</dbReference>
<feature type="region of interest" description="Disordered" evidence="7">
    <location>
        <begin position="66"/>
        <end position="89"/>
    </location>
</feature>
<dbReference type="FunFam" id="3.30.565.10:FF:000006">
    <property type="entry name" value="Sensor histidine kinase WalK"/>
    <property type="match status" value="1"/>
</dbReference>
<dbReference type="InterPro" id="IPR011006">
    <property type="entry name" value="CheY-like_superfamily"/>
</dbReference>
<dbReference type="CDD" id="cd17580">
    <property type="entry name" value="REC_2_DhkD-like"/>
    <property type="match status" value="1"/>
</dbReference>
<evidence type="ECO:0000259" key="10">
    <source>
        <dbReference type="PROSITE" id="PS50112"/>
    </source>
</evidence>
<dbReference type="InterPro" id="IPR005467">
    <property type="entry name" value="His_kinase_dom"/>
</dbReference>
<dbReference type="GO" id="GO:0000155">
    <property type="term" value="F:phosphorelay sensor kinase activity"/>
    <property type="evidence" value="ECO:0007669"/>
    <property type="project" value="InterPro"/>
</dbReference>
<dbReference type="InterPro" id="IPR000014">
    <property type="entry name" value="PAS"/>
</dbReference>
<dbReference type="SUPFAM" id="SSF55785">
    <property type="entry name" value="PYP-like sensor domain (PAS domain)"/>
    <property type="match status" value="2"/>
</dbReference>
<dbReference type="InterPro" id="IPR004358">
    <property type="entry name" value="Sig_transdc_His_kin-like_C"/>
</dbReference>
<dbReference type="InterPro" id="IPR003661">
    <property type="entry name" value="HisK_dim/P_dom"/>
</dbReference>
<accession>A0A4Z1R7N0</accession>
<dbReference type="NCBIfam" id="TIGR00229">
    <property type="entry name" value="sensory_box"/>
    <property type="match status" value="1"/>
</dbReference>
<dbReference type="Pfam" id="PF00512">
    <property type="entry name" value="HisKA"/>
    <property type="match status" value="1"/>
</dbReference>
<feature type="compositionally biased region" description="Low complexity" evidence="7">
    <location>
        <begin position="31"/>
        <end position="50"/>
    </location>
</feature>
<dbReference type="EMBL" id="SPUH01000001">
    <property type="protein sequence ID" value="TKS54956.1"/>
    <property type="molecule type" value="Genomic_DNA"/>
</dbReference>
<feature type="domain" description="PAS" evidence="10">
    <location>
        <begin position="89"/>
        <end position="155"/>
    </location>
</feature>
<dbReference type="InterPro" id="IPR036097">
    <property type="entry name" value="HisK_dim/P_sf"/>
</dbReference>
<keyword evidence="3 6" id="KW-0597">Phosphoprotein</keyword>
<dbReference type="SUPFAM" id="SSF52172">
    <property type="entry name" value="CheY-like"/>
    <property type="match status" value="1"/>
</dbReference>
<evidence type="ECO:0000256" key="3">
    <source>
        <dbReference type="ARBA" id="ARBA00022553"/>
    </source>
</evidence>
<evidence type="ECO:0000256" key="7">
    <source>
        <dbReference type="SAM" id="MobiDB-lite"/>
    </source>
</evidence>
<dbReference type="Gene3D" id="1.10.287.130">
    <property type="match status" value="1"/>
</dbReference>
<evidence type="ECO:0000256" key="5">
    <source>
        <dbReference type="ARBA" id="ARBA00022777"/>
    </source>
</evidence>
<dbReference type="PROSITE" id="PS50109">
    <property type="entry name" value="HIS_KIN"/>
    <property type="match status" value="1"/>
</dbReference>
<dbReference type="PROSITE" id="PS50112">
    <property type="entry name" value="PAS"/>
    <property type="match status" value="1"/>
</dbReference>
<sequence>MASGGGCACNSSKREQGMYSAGAVHRHRLRAASSGSPAPSREESAPAACSPLHTGSATLAVLPMPGHADAQRSRPRCLRPHGPGMSPNEPLEFRRLADTAPAILWVTDADGHCTFMSRGWHEMTGQSEAESLGFGWLDALHPDDLPIARTRLARAQRLVKPFTIDYRVRCRDGRYRWMLDAANPRHAADGSFAGFAGSVIDIDDRRRSEDKYRALFDSIEEGFCIVQMLFDDRTQPRDYRFLEVNPAFSRHTGLVDPVGHTAREMLPDLEPHWFEIYGRIAVTGEPERFEAGSDAMDRWFEVYAFRIGDPAERLVALLFTDITARRRQQQALREADQRKDEFLATLAHELRNPLAPIRTSLYVLKLNQDPETGARMLDILMRQVDQLTHLVDDLTEVSRITRGRIELRAVDIPLGSVLRNAAESVQPTLDQNRQTLQVDLPADPLWLRADPVRLGQVFVNLLNNAARYSREDTTIRVTAKAEGGEAVVSVCDEGMGIAREHLQSIFDLFTQVDRQRSADTRGLGIGLALVRSLVQMHGGNVSARSDGAGQGAEFVVRLPLQTPGGETPSRVEDSAAKPFGGLRVLVADDNRDAAESMGEWLSAFGAETIVVHDGHAALTMAQMHMPHVALLDLGMPELSGLEVAQRLRAVPGGAGMRLIAITGWGQARDRAGTEAAGFDHHMTKPPDIALLRSLLQDAHRALVGQAAGADPVIG</sequence>
<dbReference type="PROSITE" id="PS50110">
    <property type="entry name" value="RESPONSE_REGULATORY"/>
    <property type="match status" value="1"/>
</dbReference>
<keyword evidence="4" id="KW-0808">Transferase</keyword>